<evidence type="ECO:0000313" key="2">
    <source>
        <dbReference type="Proteomes" id="UP000198263"/>
    </source>
</evidence>
<name>A0A658QT94_9BURK</name>
<proteinExistence type="predicted"/>
<reference evidence="1 2" key="1">
    <citation type="submission" date="2016-01" db="EMBL/GenBank/DDBJ databases">
        <authorList>
            <person name="Peeters C."/>
        </authorList>
    </citation>
    <scope>NUCLEOTIDE SEQUENCE [LARGE SCALE GENOMIC DNA]</scope>
    <source>
        <strain evidence="1">LMG 29315</strain>
    </source>
</reference>
<dbReference type="OrthoDB" id="9256095at2"/>
<dbReference type="EMBL" id="FCNV02000001">
    <property type="protein sequence ID" value="SAL18598.1"/>
    <property type="molecule type" value="Genomic_DNA"/>
</dbReference>
<evidence type="ECO:0000313" key="1">
    <source>
        <dbReference type="EMBL" id="SAL18598.1"/>
    </source>
</evidence>
<comment type="caution">
    <text evidence="1">The sequence shown here is derived from an EMBL/GenBank/DDBJ whole genome shotgun (WGS) entry which is preliminary data.</text>
</comment>
<gene>
    <name evidence="1" type="ORF">AWB72_01230</name>
</gene>
<sequence>MLSPRAIRLILRHFDALDEAVAKRLTRKRPWQEEALTGLLCDLLDAETQVEEKVSYTLNQLHEDLAKSDEPVGIRLEIDSHQYPKHLERWVTQADFGLIIKYQDQFDHNHSTSAAWLMQAKRAFPARNGDYETNSKFASADAAQDARMKALRDWAGEDFIRYFLYCPRPRDLQQPVREALNQARTNALSGDIFDYTLGLELRDDMLSASPTIAAGLFVSMLDEIPKTLLETHSSLFSRTTPFSWFIIQHMANGRHSIHHRRASPESIRAGTRGRRSREIEQLVRGDHRVLAGMELPDSLSLDTQARILPAHTITISVICGLDRPRQ</sequence>
<protein>
    <submittedName>
        <fullName evidence="1">Uncharacterized protein</fullName>
    </submittedName>
</protein>
<dbReference type="AlphaFoldDB" id="A0A658QT94"/>
<accession>A0A658QT94</accession>
<dbReference type="Proteomes" id="UP000198263">
    <property type="component" value="Unassembled WGS sequence"/>
</dbReference>
<organism evidence="1 2">
    <name type="scientific">Caballeronia concitans</name>
    <dbReference type="NCBI Taxonomy" id="1777133"/>
    <lineage>
        <taxon>Bacteria</taxon>
        <taxon>Pseudomonadati</taxon>
        <taxon>Pseudomonadota</taxon>
        <taxon>Betaproteobacteria</taxon>
        <taxon>Burkholderiales</taxon>
        <taxon>Burkholderiaceae</taxon>
        <taxon>Caballeronia</taxon>
    </lineage>
</organism>
<dbReference type="RefSeq" id="WP_040048752.1">
    <property type="nucleotide sequence ID" value="NZ_FCNV02000001.1"/>
</dbReference>
<keyword evidence="2" id="KW-1185">Reference proteome</keyword>